<dbReference type="GO" id="GO:0008076">
    <property type="term" value="C:voltage-gated potassium channel complex"/>
    <property type="evidence" value="ECO:0007669"/>
    <property type="project" value="TreeGrafter"/>
</dbReference>
<evidence type="ECO:0000259" key="18">
    <source>
        <dbReference type="Pfam" id="PF00930"/>
    </source>
</evidence>
<dbReference type="PANTHER" id="PTHR11731">
    <property type="entry name" value="PROTEASE FAMILY S9B,C DIPEPTIDYL-PEPTIDASE IV-RELATED"/>
    <property type="match status" value="1"/>
</dbReference>
<sequence length="801" mass="91424">MTTAKEQNSTAKSTYQQEQELVGSNPPQRNWKGIAIALLVILVICSLIVTSVILLTPVEDNSLSLKAKVSLQDLVSGDFAIHDPEAKWINDKELIFRTQNGNVLKLNVQLNESRLLIESRVFDALRISKYEISADMKYALLAYDVISVYQHSFTANYIVYNILTGGHHVLHPPEVPDEQLQYAGWGPKGQQLIFIFENNIYYQMNVDSRAIRLVSTGKEGVIFNGLSDWLYEEEILKTHIAHWWSPDGARLAYLTINDSKVPTMEIPTYTGSMYPTMKIYRYPKAGFENPVVTLHVVNVNGPPHLVEMIPPDDQRMREFYITMVKWATSTKVAVNWLNRAQNISILTLCDATTGVCSKKHEDESEAWLHRQNEEPIFSKDGRKFFFVRAIPQGGRGKFHHIAMSSSQANNSNDNLQSITSGDWDVTKILAYDEKNQKVYFLSSEDSSRRRQLYSANTKENFNRQCISCLLIENCTYISASFSHNLDYFILKCEGPRIPSVTIHSTVDGQMLNELENNTKIKITMDTRQMPKIEYLNVQIKDYDLPMQIIKPATFIDTAHYPLLLVVDGSPGSQSVTEKFEINWITVLVSSFSVFVVKFDGRGSGFQGTKLLHEVKRKLGAVEEKDQMDALSKLLSKQYIDKQRIGVFGKEYGGYLSILLLTNDEDNPIFTCGAAFSPITDFALYASAFSERYLGLHTLDNRAYEFSRLEHRVSLLKTEKFLIIHATADEKVHFQHTADLITHLVKTKANYSLLIYPDENHYMKNVQVAHHLHKSIVDFFEECFRIQDKAPIIIIEDEEEED</sequence>
<dbReference type="Gene3D" id="3.40.50.1820">
    <property type="entry name" value="alpha/beta hydrolase"/>
    <property type="match status" value="1"/>
</dbReference>
<keyword evidence="20" id="KW-1185">Reference proteome</keyword>
<dbReference type="AlphaFoldDB" id="A0A8C5Q0S4"/>
<evidence type="ECO:0000256" key="14">
    <source>
        <dbReference type="ARBA" id="ARBA00046476"/>
    </source>
</evidence>
<evidence type="ECO:0000256" key="1">
    <source>
        <dbReference type="ARBA" id="ARBA00004401"/>
    </source>
</evidence>
<proteinExistence type="inferred from homology"/>
<dbReference type="GO" id="GO:0008236">
    <property type="term" value="F:serine-type peptidase activity"/>
    <property type="evidence" value="ECO:0007669"/>
    <property type="project" value="InterPro"/>
</dbReference>
<evidence type="ECO:0000256" key="13">
    <source>
        <dbReference type="ARBA" id="ARBA00044999"/>
    </source>
</evidence>
<evidence type="ECO:0000256" key="11">
    <source>
        <dbReference type="ARBA" id="ARBA00042016"/>
    </source>
</evidence>
<evidence type="ECO:0000313" key="19">
    <source>
        <dbReference type="Ensembl" id="ENSLLEP00000030878.1"/>
    </source>
</evidence>
<feature type="compositionally biased region" description="Polar residues" evidence="15">
    <location>
        <begin position="1"/>
        <end position="19"/>
    </location>
</feature>
<dbReference type="SUPFAM" id="SSF53474">
    <property type="entry name" value="alpha/beta-Hydrolases"/>
    <property type="match status" value="1"/>
</dbReference>
<evidence type="ECO:0000256" key="12">
    <source>
        <dbReference type="ARBA" id="ARBA00044990"/>
    </source>
</evidence>
<dbReference type="InterPro" id="IPR050278">
    <property type="entry name" value="Serine_Prot_S9B/DPPIV"/>
</dbReference>
<dbReference type="Ensembl" id="ENSLLET00000032064.1">
    <property type="protein sequence ID" value="ENSLLEP00000030878.1"/>
    <property type="gene ID" value="ENSLLEG00000019554.1"/>
</dbReference>
<keyword evidence="9" id="KW-0325">Glycoprotein</keyword>
<dbReference type="InterPro" id="IPR001375">
    <property type="entry name" value="Peptidase_S9_cat"/>
</dbReference>
<reference evidence="19" key="1">
    <citation type="submission" date="2025-08" db="UniProtKB">
        <authorList>
            <consortium name="Ensembl"/>
        </authorList>
    </citation>
    <scope>IDENTIFICATION</scope>
</reference>
<evidence type="ECO:0000256" key="3">
    <source>
        <dbReference type="ARBA" id="ARBA00022475"/>
    </source>
</evidence>
<dbReference type="SUPFAM" id="SSF82171">
    <property type="entry name" value="DPP6 N-terminal domain-like"/>
    <property type="match status" value="1"/>
</dbReference>
<dbReference type="Gene3D" id="2.140.10.30">
    <property type="entry name" value="Dipeptidylpeptidase IV, N-terminal domain"/>
    <property type="match status" value="1"/>
</dbReference>
<dbReference type="FunFam" id="3.40.50.1820:FF:000003">
    <property type="entry name" value="Dipeptidyl peptidase 4"/>
    <property type="match status" value="1"/>
</dbReference>
<feature type="region of interest" description="Disordered" evidence="15">
    <location>
        <begin position="1"/>
        <end position="24"/>
    </location>
</feature>
<keyword evidence="5" id="KW-0735">Signal-anchor</keyword>
<dbReference type="Pfam" id="PF00930">
    <property type="entry name" value="DPPIV_N"/>
    <property type="match status" value="1"/>
</dbReference>
<keyword evidence="6 16" id="KW-1133">Transmembrane helix</keyword>
<evidence type="ECO:0000256" key="8">
    <source>
        <dbReference type="ARBA" id="ARBA00023157"/>
    </source>
</evidence>
<evidence type="ECO:0000256" key="5">
    <source>
        <dbReference type="ARBA" id="ARBA00022968"/>
    </source>
</evidence>
<dbReference type="OrthoDB" id="16520at2759"/>
<name>A0A8C5Q0S4_9ANUR</name>
<keyword evidence="4 16" id="KW-0812">Transmembrane</keyword>
<comment type="subcellular location">
    <subcellularLocation>
        <location evidence="1">Cell membrane</location>
        <topology evidence="1">Single-pass type II membrane protein</topology>
    </subcellularLocation>
</comment>
<accession>A0A8C5Q0S4</accession>
<evidence type="ECO:0000256" key="16">
    <source>
        <dbReference type="SAM" id="Phobius"/>
    </source>
</evidence>
<comment type="similarity">
    <text evidence="2">Belongs to the peptidase S9B family.</text>
</comment>
<reference evidence="19" key="2">
    <citation type="submission" date="2025-09" db="UniProtKB">
        <authorList>
            <consortium name="Ensembl"/>
        </authorList>
    </citation>
    <scope>IDENTIFICATION</scope>
</reference>
<protein>
    <recommendedName>
        <fullName evidence="12">A-type potassium channel modulatory protein DPP6</fullName>
    </recommendedName>
    <alternativeName>
        <fullName evidence="13">Dipeptidyl aminopeptidase-like protein 6</fullName>
    </alternativeName>
    <alternativeName>
        <fullName evidence="11">Dipeptidyl peptidase 6</fullName>
    </alternativeName>
    <alternativeName>
        <fullName evidence="10">Dipeptidyl peptidase VI</fullName>
    </alternativeName>
</protein>
<keyword evidence="7 16" id="KW-0472">Membrane</keyword>
<dbReference type="GO" id="GO:1901379">
    <property type="term" value="P:regulation of potassium ion transmembrane transport"/>
    <property type="evidence" value="ECO:0007669"/>
    <property type="project" value="TreeGrafter"/>
</dbReference>
<dbReference type="GO" id="GO:0015459">
    <property type="term" value="F:potassium channel regulator activity"/>
    <property type="evidence" value="ECO:0007669"/>
    <property type="project" value="TreeGrafter"/>
</dbReference>
<evidence type="ECO:0000256" key="6">
    <source>
        <dbReference type="ARBA" id="ARBA00022989"/>
    </source>
</evidence>
<keyword evidence="8" id="KW-1015">Disulfide bond</keyword>
<feature type="domain" description="Peptidase S9 prolyl oligopeptidase catalytic" evidence="17">
    <location>
        <begin position="582"/>
        <end position="784"/>
    </location>
</feature>
<dbReference type="PANTHER" id="PTHR11731:SF20">
    <property type="entry name" value="DIPEPTIDYL AMINOPEPTIDASE-LIKE PROTEIN 6"/>
    <property type="match status" value="1"/>
</dbReference>
<dbReference type="GO" id="GO:0006508">
    <property type="term" value="P:proteolysis"/>
    <property type="evidence" value="ECO:0007669"/>
    <property type="project" value="InterPro"/>
</dbReference>
<dbReference type="InterPro" id="IPR029058">
    <property type="entry name" value="AB_hydrolase_fold"/>
</dbReference>
<gene>
    <name evidence="19" type="primary">DPP6</name>
</gene>
<dbReference type="GeneTree" id="ENSGT00940000156280"/>
<evidence type="ECO:0000259" key="17">
    <source>
        <dbReference type="Pfam" id="PF00326"/>
    </source>
</evidence>
<evidence type="ECO:0000256" key="9">
    <source>
        <dbReference type="ARBA" id="ARBA00023180"/>
    </source>
</evidence>
<feature type="transmembrane region" description="Helical" evidence="16">
    <location>
        <begin position="34"/>
        <end position="55"/>
    </location>
</feature>
<dbReference type="InterPro" id="IPR002469">
    <property type="entry name" value="Peptidase_S9B_N"/>
</dbReference>
<evidence type="ECO:0000256" key="10">
    <source>
        <dbReference type="ARBA" id="ARBA00041991"/>
    </source>
</evidence>
<evidence type="ECO:0000256" key="4">
    <source>
        <dbReference type="ARBA" id="ARBA00022692"/>
    </source>
</evidence>
<evidence type="ECO:0000313" key="20">
    <source>
        <dbReference type="Proteomes" id="UP000694569"/>
    </source>
</evidence>
<comment type="subunit">
    <text evidence="14">Homodimer (in vitro). Interacts with KCND2. Identified in a complex with KCND2 and KCNIP2. Forms an octameric complex composed of four DPP6 subunits bound to the KCND2 tetramer. Interacts with KCND3; this interaction modulates the channel gating kinetics namely channel activation and inactivation kinetics and rate of recovery from inactivation.</text>
</comment>
<dbReference type="Proteomes" id="UP000694569">
    <property type="component" value="Unplaced"/>
</dbReference>
<dbReference type="Pfam" id="PF00326">
    <property type="entry name" value="Peptidase_S9"/>
    <property type="match status" value="1"/>
</dbReference>
<organism evidence="19 20">
    <name type="scientific">Leptobrachium leishanense</name>
    <name type="common">Leishan spiny toad</name>
    <dbReference type="NCBI Taxonomy" id="445787"/>
    <lineage>
        <taxon>Eukaryota</taxon>
        <taxon>Metazoa</taxon>
        <taxon>Chordata</taxon>
        <taxon>Craniata</taxon>
        <taxon>Vertebrata</taxon>
        <taxon>Euteleostomi</taxon>
        <taxon>Amphibia</taxon>
        <taxon>Batrachia</taxon>
        <taxon>Anura</taxon>
        <taxon>Pelobatoidea</taxon>
        <taxon>Megophryidae</taxon>
        <taxon>Leptobrachium</taxon>
    </lineage>
</organism>
<evidence type="ECO:0000256" key="2">
    <source>
        <dbReference type="ARBA" id="ARBA00006150"/>
    </source>
</evidence>
<evidence type="ECO:0000256" key="7">
    <source>
        <dbReference type="ARBA" id="ARBA00023136"/>
    </source>
</evidence>
<evidence type="ECO:0000256" key="15">
    <source>
        <dbReference type="SAM" id="MobiDB-lite"/>
    </source>
</evidence>
<keyword evidence="3" id="KW-1003">Cell membrane</keyword>
<feature type="domain" description="Dipeptidylpeptidase IV N-terminal" evidence="18">
    <location>
        <begin position="133"/>
        <end position="498"/>
    </location>
</feature>